<sequence>MLRPEDLIHSINKKCKNLFYNKFYLIPSTGHYNISVYRIQGTANALNRFEIPFEPVKVLNWFDNFWVFLEVKFIYQELIVERKKVKQIHIYISLSIFEGEETDDIKNQLFRAEWDDYQNPNEKHSQPHWHITSHQALEKTFTEYSNSFDNGDFLALLEEEKEKLFDVKNIHFAMNGNWQNDESHIHKLDDIDKITKWLQGVLKHIRVELEQ</sequence>
<dbReference type="RefSeq" id="WP_079720816.1">
    <property type="nucleotide sequence ID" value="NZ_FUYY01000003.1"/>
</dbReference>
<dbReference type="OrthoDB" id="714383at2"/>
<accession>A0A1T5CI05</accession>
<keyword evidence="2" id="KW-1185">Reference proteome</keyword>
<dbReference type="STRING" id="241145.SAMN05660776_1943"/>
<organism evidence="1 2">
    <name type="scientific">Salegentibacter holothuriorum</name>
    <dbReference type="NCBI Taxonomy" id="241145"/>
    <lineage>
        <taxon>Bacteria</taxon>
        <taxon>Pseudomonadati</taxon>
        <taxon>Bacteroidota</taxon>
        <taxon>Flavobacteriia</taxon>
        <taxon>Flavobacteriales</taxon>
        <taxon>Flavobacteriaceae</taxon>
        <taxon>Salegentibacter</taxon>
    </lineage>
</organism>
<dbReference type="AlphaFoldDB" id="A0A1T5CI05"/>
<reference evidence="2" key="1">
    <citation type="submission" date="2017-02" db="EMBL/GenBank/DDBJ databases">
        <authorList>
            <person name="Varghese N."/>
            <person name="Submissions S."/>
        </authorList>
    </citation>
    <scope>NUCLEOTIDE SEQUENCE [LARGE SCALE GENOMIC DNA]</scope>
    <source>
        <strain evidence="2">DSM 23405</strain>
    </source>
</reference>
<dbReference type="EMBL" id="FUYY01000003">
    <property type="protein sequence ID" value="SKB58951.1"/>
    <property type="molecule type" value="Genomic_DNA"/>
</dbReference>
<name>A0A1T5CI05_9FLAO</name>
<gene>
    <name evidence="1" type="ORF">SAMN05660776_1943</name>
</gene>
<evidence type="ECO:0000313" key="2">
    <source>
        <dbReference type="Proteomes" id="UP000190230"/>
    </source>
</evidence>
<dbReference type="Proteomes" id="UP000190230">
    <property type="component" value="Unassembled WGS sequence"/>
</dbReference>
<protein>
    <submittedName>
        <fullName evidence="1">Uncharacterized protein</fullName>
    </submittedName>
</protein>
<evidence type="ECO:0000313" key="1">
    <source>
        <dbReference type="EMBL" id="SKB58951.1"/>
    </source>
</evidence>
<proteinExistence type="predicted"/>